<dbReference type="EMBL" id="DWYS01000065">
    <property type="protein sequence ID" value="HJB07314.1"/>
    <property type="molecule type" value="Genomic_DNA"/>
</dbReference>
<reference evidence="6" key="1">
    <citation type="journal article" date="2021" name="PeerJ">
        <title>Extensive microbial diversity within the chicken gut microbiome revealed by metagenomics and culture.</title>
        <authorList>
            <person name="Gilroy R."/>
            <person name="Ravi A."/>
            <person name="Getino M."/>
            <person name="Pursley I."/>
            <person name="Horton D.L."/>
            <person name="Alikhan N.F."/>
            <person name="Baker D."/>
            <person name="Gharbi K."/>
            <person name="Hall N."/>
            <person name="Watson M."/>
            <person name="Adriaenssens E.M."/>
            <person name="Foster-Nyarko E."/>
            <person name="Jarju S."/>
            <person name="Secka A."/>
            <person name="Antonio M."/>
            <person name="Oren A."/>
            <person name="Chaudhuri R.R."/>
            <person name="La Ragione R."/>
            <person name="Hildebrand F."/>
            <person name="Pallen M.J."/>
        </authorList>
    </citation>
    <scope>NUCLEOTIDE SEQUENCE</scope>
    <source>
        <strain evidence="6">CHK188-4685</strain>
    </source>
</reference>
<protein>
    <submittedName>
        <fullName evidence="6">Glutamine synthetase</fullName>
    </submittedName>
</protein>
<evidence type="ECO:0000313" key="7">
    <source>
        <dbReference type="Proteomes" id="UP000886804"/>
    </source>
</evidence>
<dbReference type="InterPro" id="IPR014746">
    <property type="entry name" value="Gln_synth/guanido_kin_cat_dom"/>
</dbReference>
<keyword evidence="2" id="KW-0436">Ligase</keyword>
<reference evidence="6" key="2">
    <citation type="submission" date="2021-04" db="EMBL/GenBank/DDBJ databases">
        <authorList>
            <person name="Gilroy R."/>
        </authorList>
    </citation>
    <scope>NUCLEOTIDE SEQUENCE</scope>
    <source>
        <strain evidence="6">CHK188-4685</strain>
    </source>
</reference>
<evidence type="ECO:0000256" key="4">
    <source>
        <dbReference type="RuleBase" id="RU000384"/>
    </source>
</evidence>
<dbReference type="PANTHER" id="PTHR43785:SF12">
    <property type="entry name" value="TYPE-1 GLUTAMINE SYNTHETASE 2"/>
    <property type="match status" value="1"/>
</dbReference>
<dbReference type="SMART" id="SM01230">
    <property type="entry name" value="Gln-synt_C"/>
    <property type="match status" value="1"/>
</dbReference>
<dbReference type="PROSITE" id="PS51987">
    <property type="entry name" value="GS_CATALYTIC"/>
    <property type="match status" value="1"/>
</dbReference>
<dbReference type="AlphaFoldDB" id="A0A9D2L7C1"/>
<gene>
    <name evidence="6" type="ORF">H9716_05545</name>
</gene>
<evidence type="ECO:0000259" key="5">
    <source>
        <dbReference type="PROSITE" id="PS51987"/>
    </source>
</evidence>
<comment type="similarity">
    <text evidence="1 3 4">Belongs to the glutamine synthetase family.</text>
</comment>
<dbReference type="Proteomes" id="UP000886804">
    <property type="component" value="Unassembled WGS sequence"/>
</dbReference>
<dbReference type="SUPFAM" id="SSF55931">
    <property type="entry name" value="Glutamine synthetase/guanido kinase"/>
    <property type="match status" value="1"/>
</dbReference>
<name>A0A9D2L7C1_9FIRM</name>
<evidence type="ECO:0000313" key="6">
    <source>
        <dbReference type="EMBL" id="HJB07314.1"/>
    </source>
</evidence>
<dbReference type="Pfam" id="PF00120">
    <property type="entry name" value="Gln-synt_C"/>
    <property type="match status" value="1"/>
</dbReference>
<dbReference type="PANTHER" id="PTHR43785">
    <property type="entry name" value="GAMMA-GLUTAMYLPUTRESCINE SYNTHETASE"/>
    <property type="match status" value="1"/>
</dbReference>
<organism evidence="6 7">
    <name type="scientific">Candidatus Enterocloster faecavium</name>
    <dbReference type="NCBI Taxonomy" id="2838560"/>
    <lineage>
        <taxon>Bacteria</taxon>
        <taxon>Bacillati</taxon>
        <taxon>Bacillota</taxon>
        <taxon>Clostridia</taxon>
        <taxon>Lachnospirales</taxon>
        <taxon>Lachnospiraceae</taxon>
        <taxon>Enterocloster</taxon>
    </lineage>
</organism>
<dbReference type="GO" id="GO:0004356">
    <property type="term" value="F:glutamine synthetase activity"/>
    <property type="evidence" value="ECO:0007669"/>
    <property type="project" value="InterPro"/>
</dbReference>
<sequence>HINMSLADQDGNNVFVDQSDPLGLSATAYHFMAGILYHMKGMTILTNPLVNSYKRLVPGYDAPIYIAWSPTSNRSSLIRIPSARGESTRIELRCPDSAMNPYLALAACLQAGLDGIERKLEIPPSVKGNLFEARPSDLEEKGVERLPETLGDAIVEFEKDGFIRQVLGEHIFTKYLEAKDKEWREFRAKVTDWEVKEYLYKY</sequence>
<evidence type="ECO:0000256" key="1">
    <source>
        <dbReference type="ARBA" id="ARBA00009897"/>
    </source>
</evidence>
<feature type="non-terminal residue" evidence="6">
    <location>
        <position position="1"/>
    </location>
</feature>
<feature type="domain" description="GS catalytic" evidence="5">
    <location>
        <begin position="1"/>
        <end position="202"/>
    </location>
</feature>
<proteinExistence type="inferred from homology"/>
<accession>A0A9D2L7C1</accession>
<dbReference type="Gene3D" id="3.30.590.10">
    <property type="entry name" value="Glutamine synthetase/guanido kinase, catalytic domain"/>
    <property type="match status" value="1"/>
</dbReference>
<dbReference type="InterPro" id="IPR008146">
    <property type="entry name" value="Gln_synth_cat_dom"/>
</dbReference>
<evidence type="ECO:0000256" key="3">
    <source>
        <dbReference type="PROSITE-ProRule" id="PRU01331"/>
    </source>
</evidence>
<evidence type="ECO:0000256" key="2">
    <source>
        <dbReference type="ARBA" id="ARBA00022598"/>
    </source>
</evidence>
<comment type="caution">
    <text evidence="6">The sequence shown here is derived from an EMBL/GenBank/DDBJ whole genome shotgun (WGS) entry which is preliminary data.</text>
</comment>